<dbReference type="HOGENOM" id="CLU_037162_2_0_1"/>
<dbReference type="PANTHER" id="PTHR21340">
    <property type="entry name" value="DIADENOSINE 5,5-P1,P4-TETRAPHOSPHATE PYROPHOSPHOHYDROLASE MUTT"/>
    <property type="match status" value="1"/>
</dbReference>
<gene>
    <name evidence="4" type="ORF">GALMADRAFT_119291</name>
</gene>
<dbReference type="Proteomes" id="UP000027222">
    <property type="component" value="Unassembled WGS sequence"/>
</dbReference>
<evidence type="ECO:0000313" key="4">
    <source>
        <dbReference type="EMBL" id="KDR78272.1"/>
    </source>
</evidence>
<dbReference type="SUPFAM" id="SSF55811">
    <property type="entry name" value="Nudix"/>
    <property type="match status" value="1"/>
</dbReference>
<dbReference type="InterPro" id="IPR020084">
    <property type="entry name" value="NUDIX_hydrolase_CS"/>
</dbReference>
<dbReference type="EMBL" id="KL142375">
    <property type="protein sequence ID" value="KDR78272.1"/>
    <property type="molecule type" value="Genomic_DNA"/>
</dbReference>
<dbReference type="GO" id="GO:0006754">
    <property type="term" value="P:ATP biosynthetic process"/>
    <property type="evidence" value="ECO:0007669"/>
    <property type="project" value="TreeGrafter"/>
</dbReference>
<dbReference type="PROSITE" id="PS51462">
    <property type="entry name" value="NUDIX"/>
    <property type="match status" value="1"/>
</dbReference>
<dbReference type="InterPro" id="IPR000086">
    <property type="entry name" value="NUDIX_hydrolase_dom"/>
</dbReference>
<evidence type="ECO:0000259" key="3">
    <source>
        <dbReference type="PROSITE" id="PS51462"/>
    </source>
</evidence>
<dbReference type="Gene3D" id="3.90.79.10">
    <property type="entry name" value="Nucleoside Triphosphate Pyrophosphohydrolase"/>
    <property type="match status" value="1"/>
</dbReference>
<dbReference type="InterPro" id="IPR015797">
    <property type="entry name" value="NUDIX_hydrolase-like_dom_sf"/>
</dbReference>
<evidence type="ECO:0000256" key="1">
    <source>
        <dbReference type="ARBA" id="ARBA00022801"/>
    </source>
</evidence>
<dbReference type="AlphaFoldDB" id="A0A067T7C9"/>
<keyword evidence="5" id="KW-1185">Reference proteome</keyword>
<reference evidence="5" key="1">
    <citation type="journal article" date="2014" name="Proc. Natl. Acad. Sci. U.S.A.">
        <title>Extensive sampling of basidiomycete genomes demonstrates inadequacy of the white-rot/brown-rot paradigm for wood decay fungi.</title>
        <authorList>
            <person name="Riley R."/>
            <person name="Salamov A.A."/>
            <person name="Brown D.W."/>
            <person name="Nagy L.G."/>
            <person name="Floudas D."/>
            <person name="Held B.W."/>
            <person name="Levasseur A."/>
            <person name="Lombard V."/>
            <person name="Morin E."/>
            <person name="Otillar R."/>
            <person name="Lindquist E.A."/>
            <person name="Sun H."/>
            <person name="LaButti K.M."/>
            <person name="Schmutz J."/>
            <person name="Jabbour D."/>
            <person name="Luo H."/>
            <person name="Baker S.E."/>
            <person name="Pisabarro A.G."/>
            <person name="Walton J.D."/>
            <person name="Blanchette R.A."/>
            <person name="Henrissat B."/>
            <person name="Martin F."/>
            <person name="Cullen D."/>
            <person name="Hibbett D.S."/>
            <person name="Grigoriev I.V."/>
        </authorList>
    </citation>
    <scope>NUCLEOTIDE SEQUENCE [LARGE SCALE GENOMIC DNA]</scope>
    <source>
        <strain evidence="5">CBS 339.88</strain>
    </source>
</reference>
<name>A0A067T7C9_GALM3</name>
<accession>A0A067T7C9</accession>
<feature type="region of interest" description="Disordered" evidence="2">
    <location>
        <begin position="15"/>
        <end position="44"/>
    </location>
</feature>
<organism evidence="4 5">
    <name type="scientific">Galerina marginata (strain CBS 339.88)</name>
    <dbReference type="NCBI Taxonomy" id="685588"/>
    <lineage>
        <taxon>Eukaryota</taxon>
        <taxon>Fungi</taxon>
        <taxon>Dikarya</taxon>
        <taxon>Basidiomycota</taxon>
        <taxon>Agaricomycotina</taxon>
        <taxon>Agaricomycetes</taxon>
        <taxon>Agaricomycetidae</taxon>
        <taxon>Agaricales</taxon>
        <taxon>Agaricineae</taxon>
        <taxon>Strophariaceae</taxon>
        <taxon>Galerina</taxon>
    </lineage>
</organism>
<dbReference type="GO" id="GO:0004081">
    <property type="term" value="F:bis(5'-nucleosyl)-tetraphosphatase (asymmetrical) activity"/>
    <property type="evidence" value="ECO:0007669"/>
    <property type="project" value="TreeGrafter"/>
</dbReference>
<dbReference type="Pfam" id="PF00293">
    <property type="entry name" value="NUDIX"/>
    <property type="match status" value="1"/>
</dbReference>
<protein>
    <recommendedName>
        <fullName evidence="3">Nudix hydrolase domain-containing protein</fullName>
    </recommendedName>
</protein>
<evidence type="ECO:0000313" key="5">
    <source>
        <dbReference type="Proteomes" id="UP000027222"/>
    </source>
</evidence>
<feature type="compositionally biased region" description="Low complexity" evidence="2">
    <location>
        <begin position="15"/>
        <end position="24"/>
    </location>
</feature>
<keyword evidence="1" id="KW-0378">Hydrolase</keyword>
<dbReference type="PANTHER" id="PTHR21340:SF0">
    <property type="entry name" value="BIS(5'-NUCLEOSYL)-TETRAPHOSPHATASE [ASYMMETRICAL]"/>
    <property type="match status" value="1"/>
</dbReference>
<dbReference type="OrthoDB" id="276276at2759"/>
<dbReference type="PROSITE" id="PS00893">
    <property type="entry name" value="NUDIX_BOX"/>
    <property type="match status" value="1"/>
</dbReference>
<proteinExistence type="predicted"/>
<sequence>MSTFTNVFSQTFWPRAQAQSQPRQAPRPRSPPPPRLSRHSTPGVENSAWASRDFMLGAGMIIIQRNTHKVVVIYDSLHKYWFFPRGRKDVGESLEQTALREAYEESGYRAEFLPLYNPTRQPLAPHEREENNILNVEPIFMTLTSWQPRTRRNRGVRDDGGEYLTTWYVGEIPEDAVPEIGTGMPDEQSYRSYLFPFDEALQKVYGTELRVLRYAWDVYLDTARLYEEAQRLEDQPEHSGPNFCLEWSPRINCFPNSYRCYVRGV</sequence>
<feature type="domain" description="Nudix hydrolase" evidence="3">
    <location>
        <begin position="53"/>
        <end position="224"/>
    </location>
</feature>
<dbReference type="GO" id="GO:0006167">
    <property type="term" value="P:AMP biosynthetic process"/>
    <property type="evidence" value="ECO:0007669"/>
    <property type="project" value="TreeGrafter"/>
</dbReference>
<evidence type="ECO:0000256" key="2">
    <source>
        <dbReference type="SAM" id="MobiDB-lite"/>
    </source>
</evidence>
<dbReference type="InterPro" id="IPR051325">
    <property type="entry name" value="Nudix_hydrolase_domain"/>
</dbReference>